<evidence type="ECO:0000256" key="7">
    <source>
        <dbReference type="ARBA" id="ARBA00022771"/>
    </source>
</evidence>
<keyword evidence="8" id="KW-0833">Ubl conjugation pathway</keyword>
<dbReference type="GO" id="GO:0016567">
    <property type="term" value="P:protein ubiquitination"/>
    <property type="evidence" value="ECO:0007669"/>
    <property type="project" value="InterPro"/>
</dbReference>
<evidence type="ECO:0000256" key="3">
    <source>
        <dbReference type="ARBA" id="ARBA00012483"/>
    </source>
</evidence>
<dbReference type="InterPro" id="IPR022170">
    <property type="entry name" value="MUL1-like"/>
</dbReference>
<organism evidence="15 16">
    <name type="scientific">Cinnamomum micranthum f. kanehirae</name>
    <dbReference type="NCBI Taxonomy" id="337451"/>
    <lineage>
        <taxon>Eukaryota</taxon>
        <taxon>Viridiplantae</taxon>
        <taxon>Streptophyta</taxon>
        <taxon>Embryophyta</taxon>
        <taxon>Tracheophyta</taxon>
        <taxon>Spermatophyta</taxon>
        <taxon>Magnoliopsida</taxon>
        <taxon>Magnoliidae</taxon>
        <taxon>Laurales</taxon>
        <taxon>Lauraceae</taxon>
        <taxon>Cinnamomum</taxon>
    </lineage>
</organism>
<dbReference type="Pfam" id="PF13920">
    <property type="entry name" value="zf-C3HC4_3"/>
    <property type="match status" value="1"/>
</dbReference>
<evidence type="ECO:0000313" key="15">
    <source>
        <dbReference type="EMBL" id="RWR75188.1"/>
    </source>
</evidence>
<dbReference type="InterPro" id="IPR013083">
    <property type="entry name" value="Znf_RING/FYVE/PHD"/>
</dbReference>
<evidence type="ECO:0000256" key="5">
    <source>
        <dbReference type="ARBA" id="ARBA00022692"/>
    </source>
</evidence>
<evidence type="ECO:0000256" key="1">
    <source>
        <dbReference type="ARBA" id="ARBA00000900"/>
    </source>
</evidence>
<comment type="caution">
    <text evidence="15">The sequence shown here is derived from an EMBL/GenBank/DDBJ whole genome shotgun (WGS) entry which is preliminary data.</text>
</comment>
<evidence type="ECO:0000256" key="4">
    <source>
        <dbReference type="ARBA" id="ARBA00022679"/>
    </source>
</evidence>
<dbReference type="SUPFAM" id="SSF57850">
    <property type="entry name" value="RING/U-box"/>
    <property type="match status" value="1"/>
</dbReference>
<dbReference type="Proteomes" id="UP000283530">
    <property type="component" value="Unassembled WGS sequence"/>
</dbReference>
<comment type="catalytic activity">
    <reaction evidence="1">
        <text>S-ubiquitinyl-[E2 ubiquitin-conjugating enzyme]-L-cysteine + [acceptor protein]-L-lysine = [E2 ubiquitin-conjugating enzyme]-L-cysteine + N(6)-ubiquitinyl-[acceptor protein]-L-lysine.</text>
        <dbReference type="EC" id="2.3.2.27"/>
    </reaction>
</comment>
<feature type="transmembrane region" description="Helical" evidence="13">
    <location>
        <begin position="265"/>
        <end position="290"/>
    </location>
</feature>
<keyword evidence="4" id="KW-0808">Transferase</keyword>
<evidence type="ECO:0000256" key="6">
    <source>
        <dbReference type="ARBA" id="ARBA00022723"/>
    </source>
</evidence>
<feature type="domain" description="RING-type" evidence="14">
    <location>
        <begin position="328"/>
        <end position="368"/>
    </location>
</feature>
<gene>
    <name evidence="15" type="ORF">CKAN_00356000</name>
</gene>
<dbReference type="AlphaFoldDB" id="A0A3S3PYC1"/>
<keyword evidence="6" id="KW-0479">Metal-binding</keyword>
<dbReference type="Pfam" id="PF12483">
    <property type="entry name" value="GIDE"/>
    <property type="match status" value="1"/>
</dbReference>
<evidence type="ECO:0000256" key="10">
    <source>
        <dbReference type="ARBA" id="ARBA00022989"/>
    </source>
</evidence>
<dbReference type="PROSITE" id="PS50089">
    <property type="entry name" value="ZF_RING_2"/>
    <property type="match status" value="1"/>
</dbReference>
<keyword evidence="16" id="KW-1185">Reference proteome</keyword>
<keyword evidence="5 13" id="KW-0812">Transmembrane</keyword>
<dbReference type="OrthoDB" id="1711136at2759"/>
<dbReference type="PANTHER" id="PTHR47355">
    <property type="entry name" value="E3 UBIQUITIN-PROTEIN LIGASE SPL2"/>
    <property type="match status" value="1"/>
</dbReference>
<proteinExistence type="predicted"/>
<dbReference type="PANTHER" id="PTHR47355:SF1">
    <property type="entry name" value="E3 UBIQUITIN-PROTEIN LIGASE SPL2"/>
    <property type="match status" value="1"/>
</dbReference>
<dbReference type="EMBL" id="QPKB01000001">
    <property type="protein sequence ID" value="RWR75188.1"/>
    <property type="molecule type" value="Genomic_DNA"/>
</dbReference>
<keyword evidence="11 13" id="KW-0472">Membrane</keyword>
<reference evidence="15 16" key="1">
    <citation type="journal article" date="2019" name="Nat. Plants">
        <title>Stout camphor tree genome fills gaps in understanding of flowering plant genome evolution.</title>
        <authorList>
            <person name="Chaw S.M."/>
            <person name="Liu Y.C."/>
            <person name="Wu Y.W."/>
            <person name="Wang H.Y."/>
            <person name="Lin C.I."/>
            <person name="Wu C.S."/>
            <person name="Ke H.M."/>
            <person name="Chang L.Y."/>
            <person name="Hsu C.Y."/>
            <person name="Yang H.T."/>
            <person name="Sudianto E."/>
            <person name="Hsu M.H."/>
            <person name="Wu K.P."/>
            <person name="Wang L.N."/>
            <person name="Leebens-Mack J.H."/>
            <person name="Tsai I.J."/>
        </authorList>
    </citation>
    <scope>NUCLEOTIDE SEQUENCE [LARGE SCALE GENOMIC DNA]</scope>
    <source>
        <strain evidence="16">cv. Chaw 1501</strain>
        <tissue evidence="15">Young leaves</tissue>
    </source>
</reference>
<evidence type="ECO:0000256" key="11">
    <source>
        <dbReference type="ARBA" id="ARBA00023136"/>
    </source>
</evidence>
<evidence type="ECO:0000256" key="2">
    <source>
        <dbReference type="ARBA" id="ARBA00004141"/>
    </source>
</evidence>
<sequence>MSSPEQAVAAALAHFAFACDGAVFGVALAVVAIQTLIKFKSSSSALLKIRRAPSVRVSGLRSLLKSSNDKNLLVVVRGQVQPKSAADGNWMSLKDRFLISEKSGDRALITQRTQACLYHEWRGLFGWTFDLHRLFARSWKEHEWIHLQKVPFILIEGGHWPWAGYVVVNMDGSAHPLPLTTVYHQLLPVHASSYTFFRAMFGHGYPVGLLDEEKILPPGKEISAVGICRWQDGVPEIRSSKDLPYFLSDMTKDQMVVDLATRTKVLFWSGVLLGTLSFGVLGYAIVRNWFRWKEWRRQRQQRVEQPRDITAESNTDDDLGDVSDGELCVICLMRRRRSAFIPCGHLVCCPRCALLVERDSNPKCPVCRQTIRTSVRIYDS</sequence>
<keyword evidence="9" id="KW-0862">Zinc</keyword>
<evidence type="ECO:0000256" key="8">
    <source>
        <dbReference type="ARBA" id="ARBA00022786"/>
    </source>
</evidence>
<evidence type="ECO:0000256" key="12">
    <source>
        <dbReference type="PROSITE-ProRule" id="PRU00175"/>
    </source>
</evidence>
<evidence type="ECO:0000256" key="9">
    <source>
        <dbReference type="ARBA" id="ARBA00022833"/>
    </source>
</evidence>
<evidence type="ECO:0000256" key="13">
    <source>
        <dbReference type="SAM" id="Phobius"/>
    </source>
</evidence>
<dbReference type="InterPro" id="IPR044247">
    <property type="entry name" value="SPL2-like"/>
</dbReference>
<dbReference type="CDD" id="cd23145">
    <property type="entry name" value="RING-HC_SPL2-like"/>
    <property type="match status" value="1"/>
</dbReference>
<dbReference type="EC" id="2.3.2.27" evidence="3"/>
<dbReference type="GO" id="GO:0008270">
    <property type="term" value="F:zinc ion binding"/>
    <property type="evidence" value="ECO:0007669"/>
    <property type="project" value="UniProtKB-KW"/>
</dbReference>
<keyword evidence="7 12" id="KW-0863">Zinc-finger</keyword>
<keyword evidence="10 13" id="KW-1133">Transmembrane helix</keyword>
<accession>A0A3S3PYC1</accession>
<dbReference type="InterPro" id="IPR001841">
    <property type="entry name" value="Znf_RING"/>
</dbReference>
<evidence type="ECO:0000313" key="16">
    <source>
        <dbReference type="Proteomes" id="UP000283530"/>
    </source>
</evidence>
<dbReference type="Gene3D" id="3.30.40.10">
    <property type="entry name" value="Zinc/RING finger domain, C3HC4 (zinc finger)"/>
    <property type="match status" value="1"/>
</dbReference>
<dbReference type="GO" id="GO:0061630">
    <property type="term" value="F:ubiquitin protein ligase activity"/>
    <property type="evidence" value="ECO:0007669"/>
    <property type="project" value="UniProtKB-EC"/>
</dbReference>
<dbReference type="STRING" id="337451.A0A3S3PYC1"/>
<comment type="subcellular location">
    <subcellularLocation>
        <location evidence="2">Membrane</location>
        <topology evidence="2">Multi-pass membrane protein</topology>
    </subcellularLocation>
</comment>
<name>A0A3S3PYC1_9MAGN</name>
<evidence type="ECO:0000259" key="14">
    <source>
        <dbReference type="PROSITE" id="PS50089"/>
    </source>
</evidence>
<dbReference type="GO" id="GO:0016020">
    <property type="term" value="C:membrane"/>
    <property type="evidence" value="ECO:0007669"/>
    <property type="project" value="UniProtKB-SubCell"/>
</dbReference>
<protein>
    <recommendedName>
        <fullName evidence="3">RING-type E3 ubiquitin transferase</fullName>
        <ecNumber evidence="3">2.3.2.27</ecNumber>
    </recommendedName>
</protein>